<dbReference type="EMBL" id="MCFH01000040">
    <property type="protein sequence ID" value="ORX45426.1"/>
    <property type="molecule type" value="Genomic_DNA"/>
</dbReference>
<proteinExistence type="predicted"/>
<dbReference type="Pfam" id="PF25339">
    <property type="entry name" value="C2_C2CD3_N"/>
    <property type="match status" value="1"/>
</dbReference>
<sequence>MSINSDKYKKYYNNITKKYDEKLSVTDISLPPKVKGLTYYYLIVNINTLKWKDINYKKKYTSYGITTSRSTVKVRLQWWGDNTGPGTVFYPYVVGPNSTKTIVKPGNKVYSNNNDNKNLFNIQNIKNRNYKVTSAIYPICCDINELILYFKDMKNIVLDVIVDGSIMGKTVINDLVNITKTIKSIHDTYPVYLVSPKGNIKPSIIAELDIEFILQNNIINKNIENPEYSNIENKTEEINYTEEINNNSETLKKEEKEVLSPKLLLNTKDENNNNVNIKVNDNLSNDLPIKQNNEDSQLIFENILTNNEYSTNIISTKEPNESINDTSEYSIEKINEKLKEILNSLQLFMYTVFI</sequence>
<keyword evidence="3" id="KW-1185">Reference proteome</keyword>
<dbReference type="OrthoDB" id="79771at2759"/>
<gene>
    <name evidence="2" type="ORF">BCR36DRAFT_372789</name>
</gene>
<evidence type="ECO:0000313" key="2">
    <source>
        <dbReference type="EMBL" id="ORX45426.1"/>
    </source>
</evidence>
<evidence type="ECO:0000259" key="1">
    <source>
        <dbReference type="Pfam" id="PF25339"/>
    </source>
</evidence>
<feature type="domain" description="C2CD3 N-terminal C2" evidence="1">
    <location>
        <begin position="28"/>
        <end position="215"/>
    </location>
</feature>
<dbReference type="Proteomes" id="UP000193719">
    <property type="component" value="Unassembled WGS sequence"/>
</dbReference>
<dbReference type="InterPro" id="IPR057537">
    <property type="entry name" value="C2_C2CD3_N"/>
</dbReference>
<comment type="caution">
    <text evidence="2">The sequence shown here is derived from an EMBL/GenBank/DDBJ whole genome shotgun (WGS) entry which is preliminary data.</text>
</comment>
<organism evidence="2 3">
    <name type="scientific">Piromyces finnis</name>
    <dbReference type="NCBI Taxonomy" id="1754191"/>
    <lineage>
        <taxon>Eukaryota</taxon>
        <taxon>Fungi</taxon>
        <taxon>Fungi incertae sedis</taxon>
        <taxon>Chytridiomycota</taxon>
        <taxon>Chytridiomycota incertae sedis</taxon>
        <taxon>Neocallimastigomycetes</taxon>
        <taxon>Neocallimastigales</taxon>
        <taxon>Neocallimastigaceae</taxon>
        <taxon>Piromyces</taxon>
    </lineage>
</organism>
<accession>A0A1Y1V2Z9</accession>
<reference evidence="2 3" key="2">
    <citation type="submission" date="2016-08" db="EMBL/GenBank/DDBJ databases">
        <title>Pervasive Adenine N6-methylation of Active Genes in Fungi.</title>
        <authorList>
            <consortium name="DOE Joint Genome Institute"/>
            <person name="Mondo S.J."/>
            <person name="Dannebaum R.O."/>
            <person name="Kuo R.C."/>
            <person name="Labutti K."/>
            <person name="Haridas S."/>
            <person name="Kuo A."/>
            <person name="Salamov A."/>
            <person name="Ahrendt S.R."/>
            <person name="Lipzen A."/>
            <person name="Sullivan W."/>
            <person name="Andreopoulos W.B."/>
            <person name="Clum A."/>
            <person name="Lindquist E."/>
            <person name="Daum C."/>
            <person name="Ramamoorthy G.K."/>
            <person name="Gryganskyi A."/>
            <person name="Culley D."/>
            <person name="Magnuson J.K."/>
            <person name="James T.Y."/>
            <person name="O'Malley M.A."/>
            <person name="Stajich J.E."/>
            <person name="Spatafora J.W."/>
            <person name="Visel A."/>
            <person name="Grigoriev I.V."/>
        </authorList>
    </citation>
    <scope>NUCLEOTIDE SEQUENCE [LARGE SCALE GENOMIC DNA]</scope>
    <source>
        <strain evidence="3">finn</strain>
    </source>
</reference>
<protein>
    <recommendedName>
        <fullName evidence="1">C2CD3 N-terminal C2 domain-containing protein</fullName>
    </recommendedName>
</protein>
<dbReference type="AlphaFoldDB" id="A0A1Y1V2Z9"/>
<reference evidence="2 3" key="1">
    <citation type="submission" date="2016-08" db="EMBL/GenBank/DDBJ databases">
        <title>Genomes of anaerobic fungi encode conserved fungal cellulosomes for biomass hydrolysis.</title>
        <authorList>
            <consortium name="DOE Joint Genome Institute"/>
            <person name="Haitjema C.H."/>
            <person name="Gilmore S.P."/>
            <person name="Henske J.K."/>
            <person name="Solomon K.V."/>
            <person name="De Groot R."/>
            <person name="Kuo A."/>
            <person name="Mondo S.J."/>
            <person name="Salamov A.A."/>
            <person name="Labutti K."/>
            <person name="Zhao Z."/>
            <person name="Chiniquy J."/>
            <person name="Barry K."/>
            <person name="Brewer H.M."/>
            <person name="Purvine S.O."/>
            <person name="Wright A.T."/>
            <person name="Boxma B."/>
            <person name="Van Alen T."/>
            <person name="Hackstein J.H."/>
            <person name="Baker S.E."/>
            <person name="Grigoriev I.V."/>
            <person name="O'Malley M.A."/>
        </authorList>
    </citation>
    <scope>NUCLEOTIDE SEQUENCE [LARGE SCALE GENOMIC DNA]</scope>
    <source>
        <strain evidence="3">finn</strain>
    </source>
</reference>
<name>A0A1Y1V2Z9_9FUNG</name>
<evidence type="ECO:0000313" key="3">
    <source>
        <dbReference type="Proteomes" id="UP000193719"/>
    </source>
</evidence>